<dbReference type="Proteomes" id="UP001295444">
    <property type="component" value="Chromosome 12"/>
</dbReference>
<accession>A0AAD1WV95</accession>
<name>A0AAD1WV95_PELCU</name>
<evidence type="ECO:0000313" key="2">
    <source>
        <dbReference type="Proteomes" id="UP001295444"/>
    </source>
</evidence>
<dbReference type="AlphaFoldDB" id="A0AAD1WV95"/>
<sequence>MENSLYHLPHKRGDILVQDVMGRHWKANSSAVTPTQSPDILTWIRQEVAQGISEAMEASNRSVKRPRQRLVSSESSVSEYQGSAEEFQVLDQIYSSENEEEVLSEYLLPRRWINSS</sequence>
<keyword evidence="2" id="KW-1185">Reference proteome</keyword>
<dbReference type="EMBL" id="OW240923">
    <property type="protein sequence ID" value="CAH2324992.1"/>
    <property type="molecule type" value="Genomic_DNA"/>
</dbReference>
<proteinExistence type="predicted"/>
<protein>
    <submittedName>
        <fullName evidence="1">Uncharacterized protein</fullName>
    </submittedName>
</protein>
<reference evidence="1" key="1">
    <citation type="submission" date="2022-03" db="EMBL/GenBank/DDBJ databases">
        <authorList>
            <person name="Alioto T."/>
            <person name="Alioto T."/>
            <person name="Gomez Garrido J."/>
        </authorList>
    </citation>
    <scope>NUCLEOTIDE SEQUENCE</scope>
</reference>
<gene>
    <name evidence="1" type="ORF">PECUL_23A003368</name>
</gene>
<organism evidence="1 2">
    <name type="scientific">Pelobates cultripes</name>
    <name type="common">Western spadefoot toad</name>
    <dbReference type="NCBI Taxonomy" id="61616"/>
    <lineage>
        <taxon>Eukaryota</taxon>
        <taxon>Metazoa</taxon>
        <taxon>Chordata</taxon>
        <taxon>Craniata</taxon>
        <taxon>Vertebrata</taxon>
        <taxon>Euteleostomi</taxon>
        <taxon>Amphibia</taxon>
        <taxon>Batrachia</taxon>
        <taxon>Anura</taxon>
        <taxon>Pelobatoidea</taxon>
        <taxon>Pelobatidae</taxon>
        <taxon>Pelobates</taxon>
    </lineage>
</organism>
<evidence type="ECO:0000313" key="1">
    <source>
        <dbReference type="EMBL" id="CAH2324992.1"/>
    </source>
</evidence>